<organism evidence="1 2">
    <name type="scientific">Rhizophagus irregularis</name>
    <dbReference type="NCBI Taxonomy" id="588596"/>
    <lineage>
        <taxon>Eukaryota</taxon>
        <taxon>Fungi</taxon>
        <taxon>Fungi incertae sedis</taxon>
        <taxon>Mucoromycota</taxon>
        <taxon>Glomeromycotina</taxon>
        <taxon>Glomeromycetes</taxon>
        <taxon>Glomerales</taxon>
        <taxon>Glomeraceae</taxon>
        <taxon>Rhizophagus</taxon>
    </lineage>
</organism>
<evidence type="ECO:0000313" key="1">
    <source>
        <dbReference type="EMBL" id="PKK61882.1"/>
    </source>
</evidence>
<reference evidence="1 2" key="1">
    <citation type="submission" date="2016-04" db="EMBL/GenBank/DDBJ databases">
        <title>Genome analyses suggest a sexual origin of heterokaryosis in a supposedly ancient asexual fungus.</title>
        <authorList>
            <person name="Ropars J."/>
            <person name="Sedzielewska K."/>
            <person name="Noel J."/>
            <person name="Charron P."/>
            <person name="Farinelli L."/>
            <person name="Marton T."/>
            <person name="Kruger M."/>
            <person name="Pelin A."/>
            <person name="Brachmann A."/>
            <person name="Corradi N."/>
        </authorList>
    </citation>
    <scope>NUCLEOTIDE SEQUENCE [LARGE SCALE GENOMIC DNA]</scope>
    <source>
        <strain evidence="1 2">C2</strain>
    </source>
</reference>
<name>A0A2N1MJV1_9GLOM</name>
<comment type="caution">
    <text evidence="1">The sequence shown here is derived from an EMBL/GenBank/DDBJ whole genome shotgun (WGS) entry which is preliminary data.</text>
</comment>
<dbReference type="AlphaFoldDB" id="A0A2N1MJV1"/>
<evidence type="ECO:0000313" key="2">
    <source>
        <dbReference type="Proteomes" id="UP000233469"/>
    </source>
</evidence>
<reference evidence="1 2" key="2">
    <citation type="submission" date="2017-10" db="EMBL/GenBank/DDBJ databases">
        <title>Extensive intraspecific genome diversity in a model arbuscular mycorrhizal fungus.</title>
        <authorList>
            <person name="Chen E.C.H."/>
            <person name="Morin E."/>
            <person name="Baudet D."/>
            <person name="Noel J."/>
            <person name="Ndikumana S."/>
            <person name="Charron P."/>
            <person name="St-Onge C."/>
            <person name="Giorgi J."/>
            <person name="Grigoriev I.V."/>
            <person name="Roux C."/>
            <person name="Martin F.M."/>
            <person name="Corradi N."/>
        </authorList>
    </citation>
    <scope>NUCLEOTIDE SEQUENCE [LARGE SCALE GENOMIC DNA]</scope>
    <source>
        <strain evidence="1 2">C2</strain>
    </source>
</reference>
<dbReference type="Proteomes" id="UP000233469">
    <property type="component" value="Unassembled WGS sequence"/>
</dbReference>
<dbReference type="EMBL" id="LLXL01002087">
    <property type="protein sequence ID" value="PKK61882.1"/>
    <property type="molecule type" value="Genomic_DNA"/>
</dbReference>
<proteinExistence type="predicted"/>
<accession>A0A2N1MJV1</accession>
<protein>
    <submittedName>
        <fullName evidence="1">Uncharacterized protein</fullName>
    </submittedName>
</protein>
<gene>
    <name evidence="1" type="ORF">RhiirC2_760229</name>
</gene>
<sequence length="83" mass="9588">MDINDAILSNVKNANCALDNSIKCGPQFGYDLNINSYKNLDLDDVSTDFNVTYCSKEHYEKRIRDTEADFPIGDYEVFQIIRR</sequence>